<name>A0A162DBE7_9CRUS</name>
<accession>A0A162DBE7</accession>
<dbReference type="InterPro" id="IPR038765">
    <property type="entry name" value="Papain-like_cys_pep_sf"/>
</dbReference>
<evidence type="ECO:0000256" key="10">
    <source>
        <dbReference type="ARBA" id="ARBA00022801"/>
    </source>
</evidence>
<evidence type="ECO:0000259" key="15">
    <source>
        <dbReference type="PROSITE" id="PS50053"/>
    </source>
</evidence>
<evidence type="ECO:0000313" key="18">
    <source>
        <dbReference type="EMBL" id="KZS09504.1"/>
    </source>
</evidence>
<evidence type="ECO:0000256" key="3">
    <source>
        <dbReference type="ARBA" id="ARBA00004496"/>
    </source>
</evidence>
<dbReference type="InterPro" id="IPR035927">
    <property type="entry name" value="DUSP-like_sf"/>
</dbReference>
<dbReference type="Pfam" id="PF06337">
    <property type="entry name" value="DUSP"/>
    <property type="match status" value="1"/>
</dbReference>
<proteinExistence type="inferred from homology"/>
<sequence>MSKMDQASKEAWQWVDSTEAQAITIDHMHTSYRLKVPKCKPGKCKKNCRVNPRCLAGLGEKAWLEELKVTDEEPEDPCDVVRTEGNFVGLTNLGATCYINSLLQLWFHNPIFRKAIYSWVPFFDPSEKGNRTLDLLEKGGFIPSSPVGKLQLLFALMQFSKRSCVNPTLLIASLGIDTTTQQDAQEFSKLFLNLLEEKLSLQTDPEVSTMVPNQFRGEYEYVTRCSKCQKESSSPSAFYELDLSLGSKSDVTLDECLAEFLHEEKLEGTDQYFCENCSSKQNATRSIRLRHLPAMLNIQLLRFVFDRKTGLKKKVSSTVHFPFSIDMSNYVKTQGVVQSNQNYELSAVLIHRGPSAYSGHYIAHIKDPISGTWYKFNDEVVQKIEGTNFKLGIEEDLEDSKKSRTGPKVGKGSHGSSNAYMLVYSRRDAAKPESHVASSNELSDPSAVLPPWVQTTLFNENENFEKWNRDKISRKDESLKKSREKHSKMKRQYGNLPCDSLDKGEFIPTQWLMSWLGNDEKLGPIDNSILLCEHGKLNPEKFREYKLVSSSVADELYKEYSGGKRLDETSLCWECVTTKCLTSQLRSQLDHESKLITNLMKNKIEPGQPSFWIGKESLRSWKKMVLDRRIISERESVKVRTCSEKATTTNQCENHCEAPSKSKYKFERKRSNGQCNGAGSLELEKYFDRQPDRSEWQAEFEKTLEWENRPSSSSSIGEIGFNEDLLCPHDKLTADEGPRRLIHAAVWEILHRHFPEAVEFSSSESPCEKCIRMVEQEGQTKESNKQLAMQQKAVLQDLFRCKNRPDPFAEGNSEIYVIAKEVIDKWRAFVRDPSRKEPVTCLSNAQLLCHHEGLLHRPSPDIESESRFVYLWPYEWEALSRFAKVDRIVLLRRIVHEDGTGVSLNTEPAVCESCLEDRLEEERRSQLVYSRAAIYVRQVDKIGALTDILLDAPSILASSSSTAEDPDFQMGSETKRPRLDSQALAVSCPSPSLSPAATGQHQASRRSSRQRRGRGEKEITVSSDQTLLDLKRDIMKKFQVAPFDQHLTCNGRDLNDNQATLASLRIFPGTVIILQADEPSEDPSLMEDYARTAIPEEGFKGTELLRS</sequence>
<dbReference type="PROSITE" id="PS50053">
    <property type="entry name" value="UBIQUITIN_2"/>
    <property type="match status" value="1"/>
</dbReference>
<keyword evidence="9" id="KW-0833">Ubl conjugation pathway</keyword>
<evidence type="ECO:0000256" key="14">
    <source>
        <dbReference type="SAM" id="MobiDB-lite"/>
    </source>
</evidence>
<evidence type="ECO:0000256" key="4">
    <source>
        <dbReference type="ARBA" id="ARBA00009085"/>
    </source>
</evidence>
<dbReference type="OrthoDB" id="6375697at2759"/>
<evidence type="ECO:0000256" key="9">
    <source>
        <dbReference type="ARBA" id="ARBA00022786"/>
    </source>
</evidence>
<dbReference type="Gene3D" id="3.90.70.10">
    <property type="entry name" value="Cysteine proteinases"/>
    <property type="match status" value="1"/>
</dbReference>
<dbReference type="SUPFAM" id="SSF54001">
    <property type="entry name" value="Cysteine proteinases"/>
    <property type="match status" value="1"/>
</dbReference>
<dbReference type="PROSITE" id="PS51283">
    <property type="entry name" value="DUSP"/>
    <property type="match status" value="1"/>
</dbReference>
<dbReference type="CDD" id="cd01795">
    <property type="entry name" value="Ubl_USP48"/>
    <property type="match status" value="1"/>
</dbReference>
<evidence type="ECO:0000256" key="13">
    <source>
        <dbReference type="ARBA" id="ARBA00035173"/>
    </source>
</evidence>
<dbReference type="InterPro" id="IPR050164">
    <property type="entry name" value="Peptidase_C19"/>
</dbReference>
<evidence type="ECO:0000256" key="11">
    <source>
        <dbReference type="ARBA" id="ARBA00022807"/>
    </source>
</evidence>
<dbReference type="InterPro" id="IPR029071">
    <property type="entry name" value="Ubiquitin-like_domsf"/>
</dbReference>
<evidence type="ECO:0000256" key="2">
    <source>
        <dbReference type="ARBA" id="ARBA00004123"/>
    </source>
</evidence>
<dbReference type="FunFam" id="3.90.70.10:FF:000029">
    <property type="entry name" value="ubiquitin carboxyl-terminal hydrolase 48 isoform X1"/>
    <property type="match status" value="1"/>
</dbReference>
<dbReference type="InterPro" id="IPR033841">
    <property type="entry name" value="Pep_USP48"/>
</dbReference>
<feature type="domain" description="DUSP" evidence="17">
    <location>
        <begin position="477"/>
        <end position="572"/>
    </location>
</feature>
<feature type="domain" description="USP" evidence="16">
    <location>
        <begin position="88"/>
        <end position="427"/>
    </location>
</feature>
<dbReference type="STRING" id="35525.A0A162DBE7"/>
<keyword evidence="10 18" id="KW-0378">Hydrolase</keyword>
<feature type="compositionally biased region" description="Basic residues" evidence="14">
    <location>
        <begin position="1003"/>
        <end position="1012"/>
    </location>
</feature>
<dbReference type="SUPFAM" id="SSF54236">
    <property type="entry name" value="Ubiquitin-like"/>
    <property type="match status" value="1"/>
</dbReference>
<evidence type="ECO:0000256" key="6">
    <source>
        <dbReference type="ARBA" id="ARBA00022490"/>
    </source>
</evidence>
<dbReference type="InterPro" id="IPR006615">
    <property type="entry name" value="Pept_C19_DUSP"/>
</dbReference>
<keyword evidence="8" id="KW-0677">Repeat</keyword>
<dbReference type="PANTHER" id="PTHR24006">
    <property type="entry name" value="UBIQUITIN CARBOXYL-TERMINAL HYDROLASE"/>
    <property type="match status" value="1"/>
</dbReference>
<comment type="subcellular location">
    <subcellularLocation>
        <location evidence="3">Cytoplasm</location>
    </subcellularLocation>
    <subcellularLocation>
        <location evidence="2">Nucleus</location>
    </subcellularLocation>
</comment>
<dbReference type="GO" id="GO:0004197">
    <property type="term" value="F:cysteine-type endopeptidase activity"/>
    <property type="evidence" value="ECO:0007669"/>
    <property type="project" value="InterPro"/>
</dbReference>
<evidence type="ECO:0000259" key="17">
    <source>
        <dbReference type="PROSITE" id="PS51283"/>
    </source>
</evidence>
<evidence type="ECO:0000256" key="12">
    <source>
        <dbReference type="ARBA" id="ARBA00023242"/>
    </source>
</evidence>
<dbReference type="EMBL" id="LRGB01002066">
    <property type="protein sequence ID" value="KZS09504.1"/>
    <property type="molecule type" value="Genomic_DNA"/>
</dbReference>
<evidence type="ECO:0000256" key="8">
    <source>
        <dbReference type="ARBA" id="ARBA00022737"/>
    </source>
</evidence>
<keyword evidence="11" id="KW-0788">Thiol protease</keyword>
<comment type="similarity">
    <text evidence="4">Belongs to the peptidase C19 family.</text>
</comment>
<gene>
    <name evidence="18" type="ORF">APZ42_026325</name>
</gene>
<dbReference type="FunFam" id="3.10.20.90:FF:000327">
    <property type="entry name" value="Ubiquitin carboxyl-terminal hydrolase"/>
    <property type="match status" value="1"/>
</dbReference>
<keyword evidence="12" id="KW-0539">Nucleus</keyword>
<dbReference type="Proteomes" id="UP000076858">
    <property type="component" value="Unassembled WGS sequence"/>
</dbReference>
<keyword evidence="19" id="KW-1185">Reference proteome</keyword>
<dbReference type="InterPro" id="IPR000626">
    <property type="entry name" value="Ubiquitin-like_dom"/>
</dbReference>
<dbReference type="Pfam" id="PF00443">
    <property type="entry name" value="UCH"/>
    <property type="match status" value="1"/>
</dbReference>
<keyword evidence="7" id="KW-0645">Protease</keyword>
<evidence type="ECO:0000259" key="16">
    <source>
        <dbReference type="PROSITE" id="PS50235"/>
    </source>
</evidence>
<dbReference type="InterPro" id="IPR028889">
    <property type="entry name" value="USP"/>
</dbReference>
<dbReference type="CDD" id="cd02668">
    <property type="entry name" value="Peptidase_C19L"/>
    <property type="match status" value="1"/>
</dbReference>
<dbReference type="PROSITE" id="PS00972">
    <property type="entry name" value="USP_1"/>
    <property type="match status" value="1"/>
</dbReference>
<reference evidence="18 19" key="1">
    <citation type="submission" date="2016-03" db="EMBL/GenBank/DDBJ databases">
        <title>EvidentialGene: Evidence-directed Construction of Genes on Genomes.</title>
        <authorList>
            <person name="Gilbert D.G."/>
            <person name="Choi J.-H."/>
            <person name="Mockaitis K."/>
            <person name="Colbourne J."/>
            <person name="Pfrender M."/>
        </authorList>
    </citation>
    <scope>NUCLEOTIDE SEQUENCE [LARGE SCALE GENOMIC DNA]</scope>
    <source>
        <strain evidence="18 19">Xinb3</strain>
        <tissue evidence="18">Complete organism</tissue>
    </source>
</reference>
<dbReference type="InterPro" id="IPR044743">
    <property type="entry name" value="Ubl_USP48"/>
</dbReference>
<keyword evidence="6" id="KW-0963">Cytoplasm</keyword>
<dbReference type="PANTHER" id="PTHR24006:SF722">
    <property type="entry name" value="UBIQUITIN CARBOXYL-TERMINAL HYDROLASE 48"/>
    <property type="match status" value="1"/>
</dbReference>
<dbReference type="GO" id="GO:0016579">
    <property type="term" value="P:protein deubiquitination"/>
    <property type="evidence" value="ECO:0007669"/>
    <property type="project" value="InterPro"/>
</dbReference>
<evidence type="ECO:0000256" key="5">
    <source>
        <dbReference type="ARBA" id="ARBA00012759"/>
    </source>
</evidence>
<dbReference type="AlphaFoldDB" id="A0A162DBE7"/>
<dbReference type="Gene3D" id="3.30.2230.10">
    <property type="entry name" value="DUSP-like"/>
    <property type="match status" value="1"/>
</dbReference>
<dbReference type="PROSITE" id="PS50235">
    <property type="entry name" value="USP_3"/>
    <property type="match status" value="1"/>
</dbReference>
<dbReference type="InterPro" id="IPR018200">
    <property type="entry name" value="USP_CS"/>
</dbReference>
<evidence type="ECO:0000313" key="19">
    <source>
        <dbReference type="Proteomes" id="UP000076858"/>
    </source>
</evidence>
<dbReference type="GO" id="GO:0005634">
    <property type="term" value="C:nucleus"/>
    <property type="evidence" value="ECO:0007669"/>
    <property type="project" value="UniProtKB-SubCell"/>
</dbReference>
<dbReference type="InterPro" id="IPR001394">
    <property type="entry name" value="Peptidase_C19_UCH"/>
</dbReference>
<dbReference type="Gene3D" id="3.10.20.90">
    <property type="entry name" value="Phosphatidylinositol 3-kinase Catalytic Subunit, Chain A, domain 1"/>
    <property type="match status" value="1"/>
</dbReference>
<organism evidence="18 19">
    <name type="scientific">Daphnia magna</name>
    <dbReference type="NCBI Taxonomy" id="35525"/>
    <lineage>
        <taxon>Eukaryota</taxon>
        <taxon>Metazoa</taxon>
        <taxon>Ecdysozoa</taxon>
        <taxon>Arthropoda</taxon>
        <taxon>Crustacea</taxon>
        <taxon>Branchiopoda</taxon>
        <taxon>Diplostraca</taxon>
        <taxon>Cladocera</taxon>
        <taxon>Anomopoda</taxon>
        <taxon>Daphniidae</taxon>
        <taxon>Daphnia</taxon>
    </lineage>
</organism>
<feature type="domain" description="Ubiquitin-like" evidence="15">
    <location>
        <begin position="1009"/>
        <end position="1081"/>
    </location>
</feature>
<dbReference type="GO" id="GO:0005829">
    <property type="term" value="C:cytosol"/>
    <property type="evidence" value="ECO:0007669"/>
    <property type="project" value="TreeGrafter"/>
</dbReference>
<dbReference type="GO" id="GO:0004843">
    <property type="term" value="F:cysteine-type deubiquitinase activity"/>
    <property type="evidence" value="ECO:0007669"/>
    <property type="project" value="UniProtKB-EC"/>
</dbReference>
<comment type="caution">
    <text evidence="18">The sequence shown here is derived from an EMBL/GenBank/DDBJ whole genome shotgun (WGS) entry which is preliminary data.</text>
</comment>
<dbReference type="GO" id="GO:0006508">
    <property type="term" value="P:proteolysis"/>
    <property type="evidence" value="ECO:0007669"/>
    <property type="project" value="UniProtKB-KW"/>
</dbReference>
<feature type="region of interest" description="Disordered" evidence="14">
    <location>
        <begin position="959"/>
        <end position="1018"/>
    </location>
</feature>
<protein>
    <recommendedName>
        <fullName evidence="13">Ubiquitin carboxyl-terminal hydrolase 48</fullName>
        <ecNumber evidence="5">3.4.19.12</ecNumber>
    </recommendedName>
</protein>
<evidence type="ECO:0000256" key="7">
    <source>
        <dbReference type="ARBA" id="ARBA00022670"/>
    </source>
</evidence>
<dbReference type="PROSITE" id="PS00973">
    <property type="entry name" value="USP_2"/>
    <property type="match status" value="1"/>
</dbReference>
<dbReference type="SUPFAM" id="SSF143791">
    <property type="entry name" value="DUSP-like"/>
    <property type="match status" value="1"/>
</dbReference>
<comment type="catalytic activity">
    <reaction evidence="1">
        <text>Thiol-dependent hydrolysis of ester, thioester, amide, peptide and isopeptide bonds formed by the C-terminal Gly of ubiquitin (a 76-residue protein attached to proteins as an intracellular targeting signal).</text>
        <dbReference type="EC" id="3.4.19.12"/>
    </reaction>
</comment>
<dbReference type="EC" id="3.4.19.12" evidence="5"/>
<evidence type="ECO:0000256" key="1">
    <source>
        <dbReference type="ARBA" id="ARBA00000707"/>
    </source>
</evidence>